<protein>
    <submittedName>
        <fullName evidence="2">Uncharacterized protein</fullName>
    </submittedName>
</protein>
<reference evidence="2" key="1">
    <citation type="journal article" date="2020" name="Nature">
        <title>Giant virus diversity and host interactions through global metagenomics.</title>
        <authorList>
            <person name="Schulz F."/>
            <person name="Roux S."/>
            <person name="Paez-Espino D."/>
            <person name="Jungbluth S."/>
            <person name="Walsh D.A."/>
            <person name="Denef V.J."/>
            <person name="McMahon K.D."/>
            <person name="Konstantinidis K.T."/>
            <person name="Eloe-Fadrosh E.A."/>
            <person name="Kyrpides N.C."/>
            <person name="Woyke T."/>
        </authorList>
    </citation>
    <scope>NUCLEOTIDE SEQUENCE</scope>
    <source>
        <strain evidence="2">GVMAG-M-3300009180-45</strain>
    </source>
</reference>
<organism evidence="2">
    <name type="scientific">viral metagenome</name>
    <dbReference type="NCBI Taxonomy" id="1070528"/>
    <lineage>
        <taxon>unclassified sequences</taxon>
        <taxon>metagenomes</taxon>
        <taxon>organismal metagenomes</taxon>
    </lineage>
</organism>
<feature type="compositionally biased region" description="Basic residues" evidence="1">
    <location>
        <begin position="336"/>
        <end position="351"/>
    </location>
</feature>
<dbReference type="AlphaFoldDB" id="A0A6C0F6M8"/>
<feature type="region of interest" description="Disordered" evidence="1">
    <location>
        <begin position="330"/>
        <end position="357"/>
    </location>
</feature>
<evidence type="ECO:0000313" key="2">
    <source>
        <dbReference type="EMBL" id="QHT35560.1"/>
    </source>
</evidence>
<proteinExistence type="predicted"/>
<name>A0A6C0F6M8_9ZZZZ</name>
<accession>A0A6C0F6M8</accession>
<dbReference type="EMBL" id="MN739023">
    <property type="protein sequence ID" value="QHT35560.1"/>
    <property type="molecule type" value="Genomic_DNA"/>
</dbReference>
<evidence type="ECO:0000256" key="1">
    <source>
        <dbReference type="SAM" id="MobiDB-lite"/>
    </source>
</evidence>
<sequence>MASNLATAVGNLGNATTGTLEVSTRAIDQSVKLVGTAVNQGGVVATAALEGAGAVASSAVKNTSEVATASLMAAKDISKVGLKTTTAVVTSAGEITNAAARTTAEVATVSLGTVGAVAKDANKTVQLSSRLATGLTNNVLEGITNMNQILGGAGENQVLAIRNTQESTKAVLTSGIGTTAATKQKLDIEFSKFVTNMKGSIQQLATLQASSIESVRVFIVKFYCTGMFARMFRTQCPPKEQTDAAKMEMTKYARQLQVASGTLMAGFDKLALDAQAKIKLIPITDTQVILTSYKTIFDEYCSQVAATMESYTATTNAILEKHNILLKKVTEDQAGGRRRSRRRRHRRRRSTLRGASA</sequence>